<keyword evidence="2" id="KW-0233">DNA recombination</keyword>
<sequence length="128" mass="14566">MIPLPQRTLLALRYYWKTHRHPHFLFPGKNNQSDSLIGKGGIQKAMKLVIAECNIHKSISPHNLRHSYATHLLEQGLDLRSVQSLLGHNSLNTTARYTKLITTITRKNTVKAINQLTDGLALKWECDT</sequence>
<name>A0ABT0LHK5_9GAMM</name>
<dbReference type="SUPFAM" id="SSF56349">
    <property type="entry name" value="DNA breaking-rejoining enzymes"/>
    <property type="match status" value="1"/>
</dbReference>
<evidence type="ECO:0000256" key="1">
    <source>
        <dbReference type="ARBA" id="ARBA00022908"/>
    </source>
</evidence>
<dbReference type="Gene3D" id="1.10.443.10">
    <property type="entry name" value="Intergrase catalytic core"/>
    <property type="match status" value="1"/>
</dbReference>
<organism evidence="4 5">
    <name type="scientific">Shewanella surugensis</name>
    <dbReference type="NCBI Taxonomy" id="212020"/>
    <lineage>
        <taxon>Bacteria</taxon>
        <taxon>Pseudomonadati</taxon>
        <taxon>Pseudomonadota</taxon>
        <taxon>Gammaproteobacteria</taxon>
        <taxon>Alteromonadales</taxon>
        <taxon>Shewanellaceae</taxon>
        <taxon>Shewanella</taxon>
    </lineage>
</organism>
<protein>
    <submittedName>
        <fullName evidence="4">Tyrosine-type recombinase/integrase</fullName>
    </submittedName>
</protein>
<reference evidence="4 5" key="1">
    <citation type="submission" date="2022-01" db="EMBL/GenBank/DDBJ databases">
        <title>Whole genome-based taxonomy of the Shewanellaceae.</title>
        <authorList>
            <person name="Martin-Rodriguez A.J."/>
        </authorList>
    </citation>
    <scope>NUCLEOTIDE SEQUENCE [LARGE SCALE GENOMIC DNA]</scope>
    <source>
        <strain evidence="4 5">DSM 17177</strain>
    </source>
</reference>
<keyword evidence="5" id="KW-1185">Reference proteome</keyword>
<accession>A0ABT0LHK5</accession>
<dbReference type="PANTHER" id="PTHR30349">
    <property type="entry name" value="PHAGE INTEGRASE-RELATED"/>
    <property type="match status" value="1"/>
</dbReference>
<comment type="caution">
    <text evidence="4">The sequence shown here is derived from an EMBL/GenBank/DDBJ whole genome shotgun (WGS) entry which is preliminary data.</text>
</comment>
<dbReference type="EMBL" id="JAKIKS010000132">
    <property type="protein sequence ID" value="MCL1127173.1"/>
    <property type="molecule type" value="Genomic_DNA"/>
</dbReference>
<dbReference type="RefSeq" id="WP_248942569.1">
    <property type="nucleotide sequence ID" value="NZ_JAKIKS010000132.1"/>
</dbReference>
<dbReference type="Pfam" id="PF00589">
    <property type="entry name" value="Phage_integrase"/>
    <property type="match status" value="1"/>
</dbReference>
<proteinExistence type="predicted"/>
<dbReference type="InterPro" id="IPR013762">
    <property type="entry name" value="Integrase-like_cat_sf"/>
</dbReference>
<evidence type="ECO:0000313" key="4">
    <source>
        <dbReference type="EMBL" id="MCL1127173.1"/>
    </source>
</evidence>
<dbReference type="PANTHER" id="PTHR30349:SF64">
    <property type="entry name" value="PROPHAGE INTEGRASE INTD-RELATED"/>
    <property type="match status" value="1"/>
</dbReference>
<keyword evidence="1" id="KW-0229">DNA integration</keyword>
<feature type="domain" description="Tyr recombinase" evidence="3">
    <location>
        <begin position="1"/>
        <end position="111"/>
    </location>
</feature>
<evidence type="ECO:0000313" key="5">
    <source>
        <dbReference type="Proteomes" id="UP001203423"/>
    </source>
</evidence>
<dbReference type="InterPro" id="IPR050090">
    <property type="entry name" value="Tyrosine_recombinase_XerCD"/>
</dbReference>
<evidence type="ECO:0000259" key="3">
    <source>
        <dbReference type="PROSITE" id="PS51898"/>
    </source>
</evidence>
<dbReference type="PROSITE" id="PS51898">
    <property type="entry name" value="TYR_RECOMBINASE"/>
    <property type="match status" value="1"/>
</dbReference>
<dbReference type="InterPro" id="IPR002104">
    <property type="entry name" value="Integrase_catalytic"/>
</dbReference>
<gene>
    <name evidence="4" type="ORF">L2764_22485</name>
</gene>
<dbReference type="InterPro" id="IPR011010">
    <property type="entry name" value="DNA_brk_join_enz"/>
</dbReference>
<dbReference type="Proteomes" id="UP001203423">
    <property type="component" value="Unassembled WGS sequence"/>
</dbReference>
<evidence type="ECO:0000256" key="2">
    <source>
        <dbReference type="ARBA" id="ARBA00023172"/>
    </source>
</evidence>